<keyword evidence="1" id="KW-0812">Transmembrane</keyword>
<dbReference type="AlphaFoldDB" id="A0A485LRG9"/>
<dbReference type="EMBL" id="VJMH01007451">
    <property type="protein sequence ID" value="KAF0683117.1"/>
    <property type="molecule type" value="Genomic_DNA"/>
</dbReference>
<reference evidence="3 4" key="1">
    <citation type="submission" date="2019-03" db="EMBL/GenBank/DDBJ databases">
        <authorList>
            <person name="Gaulin E."/>
            <person name="Dumas B."/>
        </authorList>
    </citation>
    <scope>NUCLEOTIDE SEQUENCE [LARGE SCALE GENOMIC DNA]</scope>
    <source>
        <strain evidence="3">CBS 568.67</strain>
    </source>
</reference>
<protein>
    <submittedName>
        <fullName evidence="3">Aste57867_24805 protein</fullName>
    </submittedName>
</protein>
<dbReference type="OrthoDB" id="40823at2759"/>
<feature type="transmembrane region" description="Helical" evidence="1">
    <location>
        <begin position="154"/>
        <end position="175"/>
    </location>
</feature>
<feature type="transmembrane region" description="Helical" evidence="1">
    <location>
        <begin position="220"/>
        <end position="241"/>
    </location>
</feature>
<evidence type="ECO:0000313" key="3">
    <source>
        <dbReference type="EMBL" id="VFU01440.1"/>
    </source>
</evidence>
<feature type="transmembrane region" description="Helical" evidence="1">
    <location>
        <begin position="127"/>
        <end position="147"/>
    </location>
</feature>
<keyword evidence="1" id="KW-1133">Transmembrane helix</keyword>
<dbReference type="EMBL" id="CAADRA010007477">
    <property type="protein sequence ID" value="VFU01440.1"/>
    <property type="molecule type" value="Genomic_DNA"/>
</dbReference>
<feature type="transmembrane region" description="Helical" evidence="1">
    <location>
        <begin position="261"/>
        <end position="280"/>
    </location>
</feature>
<proteinExistence type="predicted"/>
<dbReference type="PANTHER" id="PTHR33979">
    <property type="entry name" value="OS02G0221600 PROTEIN"/>
    <property type="match status" value="1"/>
</dbReference>
<keyword evidence="1" id="KW-0472">Membrane</keyword>
<gene>
    <name evidence="3" type="primary">Aste57867_24805</name>
    <name evidence="2" type="ORF">As57867_024727</name>
    <name evidence="3" type="ORF">ASTE57867_24805</name>
</gene>
<keyword evidence="4" id="KW-1185">Reference proteome</keyword>
<feature type="transmembrane region" description="Helical" evidence="1">
    <location>
        <begin position="181"/>
        <end position="199"/>
    </location>
</feature>
<feature type="transmembrane region" description="Helical" evidence="1">
    <location>
        <begin position="18"/>
        <end position="35"/>
    </location>
</feature>
<reference evidence="2" key="2">
    <citation type="submission" date="2019-06" db="EMBL/GenBank/DDBJ databases">
        <title>Genomics analysis of Aphanomyces spp. identifies a new class of oomycete effector associated with host adaptation.</title>
        <authorList>
            <person name="Gaulin E."/>
        </authorList>
    </citation>
    <scope>NUCLEOTIDE SEQUENCE</scope>
    <source>
        <strain evidence="2">CBS 578.67</strain>
    </source>
</reference>
<accession>A0A485LRG9</accession>
<dbReference type="Proteomes" id="UP000332933">
    <property type="component" value="Unassembled WGS sequence"/>
</dbReference>
<evidence type="ECO:0000313" key="2">
    <source>
        <dbReference type="EMBL" id="KAF0683117.1"/>
    </source>
</evidence>
<evidence type="ECO:0000313" key="4">
    <source>
        <dbReference type="Proteomes" id="UP000332933"/>
    </source>
</evidence>
<dbReference type="InterPro" id="IPR049500">
    <property type="entry name" value="Peptidase_M50B-like"/>
</dbReference>
<dbReference type="PANTHER" id="PTHR33979:SF2">
    <property type="entry name" value="PEPTIDASE M50B-LIKE-DOMAIN-CONTAINING PROTEIN"/>
    <property type="match status" value="1"/>
</dbReference>
<name>A0A485LRG9_9STRA</name>
<sequence length="295" mass="32283">MAREDSPWSIACCNDNQLVWSSCVATFSFLLVHLWRFPVFYPFKLFAYFTHETFRSFAVFATCGHIDAVDIHPEEGSETSFTGGSPLAVHLLVCLLRPFLNHVHPTQGYIGTLGTGIAFIVSSLLDIPRFVCVGAVIAWLLAFVCYSDTRYMRAINVISLTAFVSLVALSCILHAFAVLEYVVLLLGVMHALFFFVDSSEGNRVHMSDRTLLATVYGKPWAVVAGSIASLLYLCAVAFGILVLGQSRRPSIQEVTSQTSCLAMLAAIAISFLAFLVQVLLCPSKADTHINASRLG</sequence>
<dbReference type="Pfam" id="PF13398">
    <property type="entry name" value="Peptidase_M50B"/>
    <property type="match status" value="1"/>
</dbReference>
<organism evidence="3 4">
    <name type="scientific">Aphanomyces stellatus</name>
    <dbReference type="NCBI Taxonomy" id="120398"/>
    <lineage>
        <taxon>Eukaryota</taxon>
        <taxon>Sar</taxon>
        <taxon>Stramenopiles</taxon>
        <taxon>Oomycota</taxon>
        <taxon>Saprolegniomycetes</taxon>
        <taxon>Saprolegniales</taxon>
        <taxon>Verrucalvaceae</taxon>
        <taxon>Aphanomyces</taxon>
    </lineage>
</organism>
<evidence type="ECO:0000256" key="1">
    <source>
        <dbReference type="SAM" id="Phobius"/>
    </source>
</evidence>